<keyword evidence="2" id="KW-1185">Reference proteome</keyword>
<name>A0A7Z7IE91_9BURK</name>
<evidence type="ECO:0000313" key="2">
    <source>
        <dbReference type="Proteomes" id="UP000219522"/>
    </source>
</evidence>
<dbReference type="PANTHER" id="PTHR35850:SF2">
    <property type="entry name" value="TYPE VI SECRETION SYSTEM CONTRACTILE SHEATH SMALL SUBUNIT"/>
    <property type="match status" value="1"/>
</dbReference>
<dbReference type="PANTHER" id="PTHR35850">
    <property type="entry name" value="CYTOPLASMIC PROTEIN-RELATED"/>
    <property type="match status" value="1"/>
</dbReference>
<organism evidence="1 2">
    <name type="scientific">Caballeronia arationis</name>
    <dbReference type="NCBI Taxonomy" id="1777142"/>
    <lineage>
        <taxon>Bacteria</taxon>
        <taxon>Pseudomonadati</taxon>
        <taxon>Pseudomonadota</taxon>
        <taxon>Betaproteobacteria</taxon>
        <taxon>Burkholderiales</taxon>
        <taxon>Burkholderiaceae</taxon>
        <taxon>Caballeronia</taxon>
    </lineage>
</organism>
<dbReference type="EMBL" id="OCSU01000003">
    <property type="protein sequence ID" value="SOE88538.1"/>
    <property type="molecule type" value="Genomic_DNA"/>
</dbReference>
<dbReference type="InterPro" id="IPR008312">
    <property type="entry name" value="T6SS_TssB1"/>
</dbReference>
<dbReference type="RefSeq" id="WP_062632088.1">
    <property type="nucleotide sequence ID" value="NZ_FCOG02000002.1"/>
</dbReference>
<evidence type="ECO:0000313" key="1">
    <source>
        <dbReference type="EMBL" id="SOE88538.1"/>
    </source>
</evidence>
<accession>A0A7Z7IE91</accession>
<proteinExistence type="predicted"/>
<comment type="caution">
    <text evidence="1">The sequence shown here is derived from an EMBL/GenBank/DDBJ whole genome shotgun (WGS) entry which is preliminary data.</text>
</comment>
<dbReference type="NCBIfam" id="TIGR03358">
    <property type="entry name" value="VI_chp_5"/>
    <property type="match status" value="1"/>
</dbReference>
<dbReference type="Pfam" id="PF05591">
    <property type="entry name" value="T6SS_VipA"/>
    <property type="match status" value="1"/>
</dbReference>
<sequence length="171" mass="18744">MSESFQREIPKSRVNISLDLHTGGAQKRVELPLKLLVMGDYSAGQATGALAERKKIDVNKHNFDAVLAKLNPQSRINVENTLAGDGSDTTVALNFKSMKDFEPEQVARQIPELQALLATRNLLRDLKSNLLDNSTFRRELEKIVKNPALSESLRADLGKIGTTSTPPAGHA</sequence>
<dbReference type="OrthoDB" id="9789942at2"/>
<dbReference type="Proteomes" id="UP000219522">
    <property type="component" value="Unassembled WGS sequence"/>
</dbReference>
<reference evidence="1 2" key="1">
    <citation type="submission" date="2017-09" db="EMBL/GenBank/DDBJ databases">
        <authorList>
            <person name="Varghese N."/>
            <person name="Submissions S."/>
        </authorList>
    </citation>
    <scope>NUCLEOTIDE SEQUENCE [LARGE SCALE GENOMIC DNA]</scope>
    <source>
        <strain evidence="1 2">OK806</strain>
    </source>
</reference>
<dbReference type="AlphaFoldDB" id="A0A7Z7IE91"/>
<protein>
    <submittedName>
        <fullName evidence="1">Type VI secretion protein, VC_A0107 family</fullName>
    </submittedName>
</protein>
<dbReference type="PIRSF" id="PIRSF028301">
    <property type="entry name" value="UCP028301"/>
    <property type="match status" value="1"/>
</dbReference>
<gene>
    <name evidence="1" type="ORF">SAMN05446927_7153</name>
</gene>